<evidence type="ECO:0000259" key="14">
    <source>
        <dbReference type="PROSITE" id="PS51918"/>
    </source>
</evidence>
<dbReference type="GO" id="GO:0046872">
    <property type="term" value="F:metal ion binding"/>
    <property type="evidence" value="ECO:0007669"/>
    <property type="project" value="UniProtKB-KW"/>
</dbReference>
<dbReference type="InterPro" id="IPR013785">
    <property type="entry name" value="Aldolase_TIM"/>
</dbReference>
<dbReference type="NCBIfam" id="NF001199">
    <property type="entry name" value="PRK00164.2-1"/>
    <property type="match status" value="1"/>
</dbReference>
<dbReference type="PROSITE" id="PS01305">
    <property type="entry name" value="MOAA_NIFB_PQQE"/>
    <property type="match status" value="1"/>
</dbReference>
<evidence type="ECO:0000256" key="11">
    <source>
        <dbReference type="ARBA" id="ARBA00023150"/>
    </source>
</evidence>
<dbReference type="HAMAP" id="MF_01225_B">
    <property type="entry name" value="MoaA_B"/>
    <property type="match status" value="1"/>
</dbReference>
<dbReference type="GeneID" id="5004055"/>
<dbReference type="Pfam" id="PF06463">
    <property type="entry name" value="Mob_synth_C"/>
    <property type="match status" value="1"/>
</dbReference>
<keyword evidence="10" id="KW-0342">GTP-binding</keyword>
<dbReference type="GO" id="GO:0051539">
    <property type="term" value="F:4 iron, 4 sulfur cluster binding"/>
    <property type="evidence" value="ECO:0007669"/>
    <property type="project" value="UniProtKB-KW"/>
</dbReference>
<keyword evidence="9" id="KW-0411">Iron-sulfur</keyword>
<keyword evidence="6" id="KW-0479">Metal-binding</keyword>
<dbReference type="OMA" id="QMSECFC"/>
<dbReference type="InterPro" id="IPR013483">
    <property type="entry name" value="MoaA"/>
</dbReference>
<dbReference type="InterPro" id="IPR040064">
    <property type="entry name" value="MoaA-like"/>
</dbReference>
<dbReference type="SFLD" id="SFLDG01067">
    <property type="entry name" value="SPASM/twitch_domain_containing"/>
    <property type="match status" value="1"/>
</dbReference>
<dbReference type="InterPro" id="IPR050105">
    <property type="entry name" value="MoCo_biosynth_MoaA/MoaC"/>
</dbReference>
<dbReference type="EMBL" id="CP000590">
    <property type="protein sequence ID" value="ABO98394.1"/>
    <property type="molecule type" value="Genomic_DNA"/>
</dbReference>
<dbReference type="GO" id="GO:0061799">
    <property type="term" value="F:cyclic pyranopterin monophosphate synthase activity"/>
    <property type="evidence" value="ECO:0007669"/>
    <property type="project" value="TreeGrafter"/>
</dbReference>
<dbReference type="UniPathway" id="UPA00344"/>
<dbReference type="SFLD" id="SFLDG01386">
    <property type="entry name" value="main_SPASM_domain-containing"/>
    <property type="match status" value="1"/>
</dbReference>
<evidence type="ECO:0000256" key="13">
    <source>
        <dbReference type="ARBA" id="ARBA00048697"/>
    </source>
</evidence>
<evidence type="ECO:0000256" key="4">
    <source>
        <dbReference type="ARBA" id="ARBA00022485"/>
    </source>
</evidence>
<dbReference type="Pfam" id="PF04055">
    <property type="entry name" value="Radical_SAM"/>
    <property type="match status" value="1"/>
</dbReference>
<protein>
    <recommendedName>
        <fullName evidence="3">GTP 3',8-cyclase</fullName>
        <ecNumber evidence="3">4.1.99.22</ecNumber>
    </recommendedName>
</protein>
<dbReference type="eggNOG" id="KOG2876">
    <property type="taxonomic scope" value="Eukaryota"/>
</dbReference>
<gene>
    <name evidence="15" type="ORF">OSTLU_50634</name>
</gene>
<dbReference type="InterPro" id="IPR058240">
    <property type="entry name" value="rSAM_sf"/>
</dbReference>
<dbReference type="OrthoDB" id="429626at2759"/>
<dbReference type="GO" id="GO:0006777">
    <property type="term" value="P:Mo-molybdopterin cofactor biosynthetic process"/>
    <property type="evidence" value="ECO:0007669"/>
    <property type="project" value="UniProtKB-KW"/>
</dbReference>
<dbReference type="InterPro" id="IPR007197">
    <property type="entry name" value="rSAM"/>
</dbReference>
<evidence type="ECO:0000256" key="2">
    <source>
        <dbReference type="ARBA" id="ARBA00005046"/>
    </source>
</evidence>
<evidence type="ECO:0000256" key="9">
    <source>
        <dbReference type="ARBA" id="ARBA00023014"/>
    </source>
</evidence>
<keyword evidence="7" id="KW-0547">Nucleotide-binding</keyword>
<sequence>MTSRTANVAPELVDAFGRGHNYLRISLTEKCNLRCGYCMPEDGVDLTAKDELLTADEIGRVVKIFAAAGVDKVRLTGGEPTLRKDLEDVVRRVSGTPGVRETSVTTNGVTLAKRLDALRANGLTRLNVSLDTLVPAKFEFMTRRKGHDRVLASVDKACELGFQSVKVNCVVMRGQNDDELLDFVALTKDKPINVRFIEYMPFDGNKWSTKKMVSYAEMRARIEEAYGALTRVDDPREEVAKNFTLPGHKGSVSFITSMTNSFCGGCNRLRIMADGNLKVCLFGNSEVSLRDAMRSGASDDDILRVIGAAVKRKKAAHAGMHELAAQDNRAMIKIGG</sequence>
<evidence type="ECO:0000313" key="15">
    <source>
        <dbReference type="EMBL" id="ABO98394.1"/>
    </source>
</evidence>
<feature type="domain" description="Radical SAM core" evidence="14">
    <location>
        <begin position="15"/>
        <end position="242"/>
    </location>
</feature>
<dbReference type="Gene3D" id="3.20.20.70">
    <property type="entry name" value="Aldolase class I"/>
    <property type="match status" value="1"/>
</dbReference>
<dbReference type="PROSITE" id="PS51918">
    <property type="entry name" value="RADICAL_SAM"/>
    <property type="match status" value="1"/>
</dbReference>
<evidence type="ECO:0000313" key="16">
    <source>
        <dbReference type="Proteomes" id="UP000001568"/>
    </source>
</evidence>
<dbReference type="Gramene" id="ABO98394">
    <property type="protein sequence ID" value="ABO98394"/>
    <property type="gene ID" value="OSTLU_50634"/>
</dbReference>
<evidence type="ECO:0000256" key="6">
    <source>
        <dbReference type="ARBA" id="ARBA00022723"/>
    </source>
</evidence>
<dbReference type="Proteomes" id="UP000001568">
    <property type="component" value="Chromosome 10"/>
</dbReference>
<keyword evidence="11" id="KW-0501">Molybdenum cofactor biosynthesis</keyword>
<proteinExistence type="inferred from homology"/>
<accession>A4S3I3</accession>
<evidence type="ECO:0000256" key="10">
    <source>
        <dbReference type="ARBA" id="ARBA00023134"/>
    </source>
</evidence>
<dbReference type="STRING" id="436017.A4S3I3"/>
<reference evidence="15 16" key="1">
    <citation type="journal article" date="2007" name="Proc. Natl. Acad. Sci. U.S.A.">
        <title>The tiny eukaryote Ostreococcus provides genomic insights into the paradox of plankton speciation.</title>
        <authorList>
            <person name="Palenik B."/>
            <person name="Grimwood J."/>
            <person name="Aerts A."/>
            <person name="Rouze P."/>
            <person name="Salamov A."/>
            <person name="Putnam N."/>
            <person name="Dupont C."/>
            <person name="Jorgensen R."/>
            <person name="Derelle E."/>
            <person name="Rombauts S."/>
            <person name="Zhou K."/>
            <person name="Otillar R."/>
            <person name="Merchant S.S."/>
            <person name="Podell S."/>
            <person name="Gaasterland T."/>
            <person name="Napoli C."/>
            <person name="Gendler K."/>
            <person name="Manuell A."/>
            <person name="Tai V."/>
            <person name="Vallon O."/>
            <person name="Piganeau G."/>
            <person name="Jancek S."/>
            <person name="Heijde M."/>
            <person name="Jabbari K."/>
            <person name="Bowler C."/>
            <person name="Lohr M."/>
            <person name="Robbens S."/>
            <person name="Werner G."/>
            <person name="Dubchak I."/>
            <person name="Pazour G.J."/>
            <person name="Ren Q."/>
            <person name="Paulsen I."/>
            <person name="Delwiche C."/>
            <person name="Schmutz J."/>
            <person name="Rokhsar D."/>
            <person name="Van de Peer Y."/>
            <person name="Moreau H."/>
            <person name="Grigoriev I.V."/>
        </authorList>
    </citation>
    <scope>NUCLEOTIDE SEQUENCE [LARGE SCALE GENOMIC DNA]</scope>
    <source>
        <strain evidence="15 16">CCE9901</strain>
    </source>
</reference>
<comment type="catalytic activity">
    <reaction evidence="13">
        <text>GTP + AH2 + S-adenosyl-L-methionine = (8S)-3',8-cyclo-7,8-dihydroguanosine 5'-triphosphate + 5'-deoxyadenosine + L-methionine + A + H(+)</text>
        <dbReference type="Rhea" id="RHEA:49576"/>
        <dbReference type="ChEBI" id="CHEBI:13193"/>
        <dbReference type="ChEBI" id="CHEBI:15378"/>
        <dbReference type="ChEBI" id="CHEBI:17319"/>
        <dbReference type="ChEBI" id="CHEBI:17499"/>
        <dbReference type="ChEBI" id="CHEBI:37565"/>
        <dbReference type="ChEBI" id="CHEBI:57844"/>
        <dbReference type="ChEBI" id="CHEBI:59789"/>
        <dbReference type="ChEBI" id="CHEBI:131766"/>
        <dbReference type="EC" id="4.1.99.22"/>
    </reaction>
</comment>
<dbReference type="PANTHER" id="PTHR22960:SF0">
    <property type="entry name" value="MOLYBDENUM COFACTOR BIOSYNTHESIS PROTEIN 1"/>
    <property type="match status" value="1"/>
</dbReference>
<keyword evidence="12" id="KW-0456">Lyase</keyword>
<dbReference type="SFLD" id="SFLDG01383">
    <property type="entry name" value="cyclic_pyranopterin_phosphate"/>
    <property type="match status" value="1"/>
</dbReference>
<dbReference type="EC" id="4.1.99.22" evidence="3"/>
<comment type="pathway">
    <text evidence="2">Cofactor biosynthesis; molybdopterin biosynthesis.</text>
</comment>
<dbReference type="RefSeq" id="XP_001420101.1">
    <property type="nucleotide sequence ID" value="XM_001420064.1"/>
</dbReference>
<dbReference type="SFLD" id="SFLDS00029">
    <property type="entry name" value="Radical_SAM"/>
    <property type="match status" value="1"/>
</dbReference>
<evidence type="ECO:0000256" key="7">
    <source>
        <dbReference type="ARBA" id="ARBA00022741"/>
    </source>
</evidence>
<dbReference type="HOGENOM" id="CLU_009273_0_0_1"/>
<dbReference type="GO" id="GO:0061798">
    <property type="term" value="F:GTP 3',8'-cyclase activity"/>
    <property type="evidence" value="ECO:0007669"/>
    <property type="project" value="UniProtKB-EC"/>
</dbReference>
<dbReference type="InterPro" id="IPR006638">
    <property type="entry name" value="Elp3/MiaA/NifB-like_rSAM"/>
</dbReference>
<dbReference type="InterPro" id="IPR010505">
    <property type="entry name" value="MoaA_twitch"/>
</dbReference>
<evidence type="ECO:0000256" key="8">
    <source>
        <dbReference type="ARBA" id="ARBA00023004"/>
    </source>
</evidence>
<dbReference type="SMART" id="SM00729">
    <property type="entry name" value="Elp3"/>
    <property type="match status" value="1"/>
</dbReference>
<keyword evidence="4" id="KW-0004">4Fe-4S</keyword>
<keyword evidence="5" id="KW-0949">S-adenosyl-L-methionine</keyword>
<keyword evidence="16" id="KW-1185">Reference proteome</keyword>
<evidence type="ECO:0000256" key="12">
    <source>
        <dbReference type="ARBA" id="ARBA00023239"/>
    </source>
</evidence>
<organism evidence="15 16">
    <name type="scientific">Ostreococcus lucimarinus (strain CCE9901)</name>
    <dbReference type="NCBI Taxonomy" id="436017"/>
    <lineage>
        <taxon>Eukaryota</taxon>
        <taxon>Viridiplantae</taxon>
        <taxon>Chlorophyta</taxon>
        <taxon>Mamiellophyceae</taxon>
        <taxon>Mamiellales</taxon>
        <taxon>Bathycoccaceae</taxon>
        <taxon>Ostreococcus</taxon>
    </lineage>
</organism>
<dbReference type="CDD" id="cd21117">
    <property type="entry name" value="Twitch_MoaA"/>
    <property type="match status" value="1"/>
</dbReference>
<dbReference type="KEGG" id="olu:OSTLU_50634"/>
<dbReference type="InterPro" id="IPR000385">
    <property type="entry name" value="MoaA_NifB_PqqE_Fe-S-bd_CS"/>
</dbReference>
<dbReference type="NCBIfam" id="TIGR02666">
    <property type="entry name" value="moaA"/>
    <property type="match status" value="1"/>
</dbReference>
<dbReference type="SUPFAM" id="SSF102114">
    <property type="entry name" value="Radical SAM enzymes"/>
    <property type="match status" value="1"/>
</dbReference>
<dbReference type="PANTHER" id="PTHR22960">
    <property type="entry name" value="MOLYBDOPTERIN COFACTOR SYNTHESIS PROTEIN A"/>
    <property type="match status" value="1"/>
</dbReference>
<dbReference type="AlphaFoldDB" id="A4S3I3"/>
<dbReference type="GO" id="GO:0005525">
    <property type="term" value="F:GTP binding"/>
    <property type="evidence" value="ECO:0007669"/>
    <property type="project" value="UniProtKB-KW"/>
</dbReference>
<comment type="cofactor">
    <cofactor evidence="1">
        <name>[4Fe-4S] cluster</name>
        <dbReference type="ChEBI" id="CHEBI:49883"/>
    </cofactor>
</comment>
<evidence type="ECO:0000256" key="5">
    <source>
        <dbReference type="ARBA" id="ARBA00022691"/>
    </source>
</evidence>
<keyword evidence="8" id="KW-0408">Iron</keyword>
<evidence type="ECO:0000256" key="1">
    <source>
        <dbReference type="ARBA" id="ARBA00001966"/>
    </source>
</evidence>
<evidence type="ECO:0000256" key="3">
    <source>
        <dbReference type="ARBA" id="ARBA00012167"/>
    </source>
</evidence>
<name>A4S3I3_OSTLU</name>
<dbReference type="CDD" id="cd01335">
    <property type="entry name" value="Radical_SAM"/>
    <property type="match status" value="1"/>
</dbReference>